<dbReference type="InterPro" id="IPR036055">
    <property type="entry name" value="LDL_receptor-like_sf"/>
</dbReference>
<proteinExistence type="predicted"/>
<keyword evidence="8 18" id="KW-0675">Receptor</keyword>
<sequence length="901" mass="98497">MTLPADEDKQTFMDVDALSGRLSTSGVRGVLRRGLKVWACCLAGVEQCERKEFPCGTGECIPYKWTCDGKAECKDGSDESQEACRSVTCDPGQFSCGGRINRCIDMSWRCDSQADCENGSDEENCPPKSCAASEFRCQNGNCIATDFVCDQDDDCGDGSDEARCPAPACHPEMFMCNNSDCIPKLWACDKDEDCKDGSDEWPEHCGAPGEAQKTPSPCSPLEFRCGSGECIHQRWKCDGGFDCRDKSDEADCVRATCRPDEFRCDDGTCIHGSRQCNKENDCKDLSDEVGCVTVTTCEGARSFKCHSGECISMDKVCDLQRDCSDWSDEPVKECRTNECLADKGGCSHICNDLKIGYECLCPEGFQLVDQRRCEDIDECLSPDSCSQICINLEGSYKCECNKGYQIDPATKTCKAVGTIAYLFFTNRHEVRKMTLDRSEYTSLIPHLKHAVALDMEIARNVVYWSDLSQKRIYSTPIDTAGNDSHHSTVIGSGLQNPDGIAVDWVHGLLYWTDSHLGTVSVASTEGQKRKTLIKEEGAKPRAIVVDPAHGFMYWTDWGSSAKIAKSGLNGVDSFALVKAGIQWPNGITLDLASQRLYWVDSKLHSLSSIDVNGRNRRTILVSEEKLAHPFAITVFEDKVFWTDVMNEAIFSANRITGSDIVKVAEDLFSPDAMTLYHNVRQPKGVNQCEKNGVPNGGCQYLCLPAPQITLHSAKYTCSCPDGLHLAPDMRSCTTDSNLVPGSPGSVSLTAVPPTTRTTTVVPRLTATARHGPGHLPAAPTVPSKHATAGPGHATGGPGRTTPAVATLSQEAQNGIAAETDGEKQGSQTALPIVLPLVLISLISFGLFLVWKNWRLKNTNSINFDNPVYQKTTEDDEVHICRSQEGYTYPSRQMVSLEDDAA</sequence>
<dbReference type="InterPro" id="IPR000742">
    <property type="entry name" value="EGF"/>
</dbReference>
<feature type="region of interest" description="Disordered" evidence="14">
    <location>
        <begin position="770"/>
        <end position="801"/>
    </location>
</feature>
<feature type="repeat" description="LDL-receptor class B" evidence="13">
    <location>
        <begin position="460"/>
        <end position="506"/>
    </location>
</feature>
<evidence type="ECO:0000256" key="4">
    <source>
        <dbReference type="ARBA" id="ARBA00022737"/>
    </source>
</evidence>
<keyword evidence="18" id="KW-0449">Lipoprotein</keyword>
<feature type="disulfide bond" evidence="12">
    <location>
        <begin position="176"/>
        <end position="194"/>
    </location>
</feature>
<dbReference type="PROSITE" id="PS50026">
    <property type="entry name" value="EGF_3"/>
    <property type="match status" value="1"/>
</dbReference>
<dbReference type="PROSITE" id="PS01186">
    <property type="entry name" value="EGF_2"/>
    <property type="match status" value="2"/>
</dbReference>
<dbReference type="Pfam" id="PF14670">
    <property type="entry name" value="FXa_inhibition"/>
    <property type="match status" value="1"/>
</dbReference>
<evidence type="ECO:0000256" key="11">
    <source>
        <dbReference type="PROSITE-ProRule" id="PRU00076"/>
    </source>
</evidence>
<evidence type="ECO:0000313" key="17">
    <source>
        <dbReference type="Proteomes" id="UP000694871"/>
    </source>
</evidence>
<dbReference type="PANTHER" id="PTHR22722:SF15">
    <property type="entry name" value="LOW-DENSITY LIPOPROTEIN RECEPTOR-RELATED"/>
    <property type="match status" value="1"/>
</dbReference>
<dbReference type="Pfam" id="PF00058">
    <property type="entry name" value="Ldl_recept_b"/>
    <property type="match status" value="5"/>
</dbReference>
<dbReference type="InterPro" id="IPR001881">
    <property type="entry name" value="EGF-like_Ca-bd_dom"/>
</dbReference>
<dbReference type="CDD" id="cd00054">
    <property type="entry name" value="EGF_CA"/>
    <property type="match status" value="1"/>
</dbReference>
<dbReference type="InterPro" id="IPR018097">
    <property type="entry name" value="EGF_Ca-bd_CS"/>
</dbReference>
<dbReference type="SUPFAM" id="SSF57184">
    <property type="entry name" value="Growth factor receptor domain"/>
    <property type="match status" value="1"/>
</dbReference>
<feature type="disulfide bond" evidence="12">
    <location>
        <begin position="225"/>
        <end position="243"/>
    </location>
</feature>
<dbReference type="SMART" id="SM00135">
    <property type="entry name" value="LY"/>
    <property type="match status" value="5"/>
</dbReference>
<dbReference type="Gene3D" id="2.10.25.10">
    <property type="entry name" value="Laminin"/>
    <property type="match status" value="3"/>
</dbReference>
<dbReference type="SMART" id="SM00179">
    <property type="entry name" value="EGF_CA"/>
    <property type="match status" value="2"/>
</dbReference>
<dbReference type="SUPFAM" id="SSF57424">
    <property type="entry name" value="LDL receptor-like module"/>
    <property type="match status" value="6"/>
</dbReference>
<feature type="transmembrane region" description="Helical" evidence="15">
    <location>
        <begin position="829"/>
        <end position="850"/>
    </location>
</feature>
<feature type="disulfide bond" evidence="12">
    <location>
        <begin position="257"/>
        <end position="269"/>
    </location>
</feature>
<dbReference type="PROSITE" id="PS50068">
    <property type="entry name" value="LDLRA_2"/>
    <property type="match status" value="7"/>
</dbReference>
<protein>
    <submittedName>
        <fullName evidence="18">Low-density lipoprotein receptor</fullName>
    </submittedName>
</protein>
<dbReference type="SMART" id="SM00181">
    <property type="entry name" value="EGF"/>
    <property type="match status" value="5"/>
</dbReference>
<feature type="disulfide bond" evidence="12">
    <location>
        <begin position="169"/>
        <end position="181"/>
    </location>
</feature>
<dbReference type="SMART" id="SM00192">
    <property type="entry name" value="LDLa"/>
    <property type="match status" value="7"/>
</dbReference>
<comment type="caution">
    <text evidence="11">Lacks conserved residue(s) required for the propagation of feature annotation.</text>
</comment>
<keyword evidence="3 15" id="KW-0812">Transmembrane</keyword>
<keyword evidence="6 15" id="KW-0472">Membrane</keyword>
<name>A0ABM1JHC8_GEKJA</name>
<feature type="repeat" description="LDL-receptor class B" evidence="13">
    <location>
        <begin position="594"/>
        <end position="638"/>
    </location>
</feature>
<comment type="subcellular location">
    <subcellularLocation>
        <location evidence="10">Endomembrane system</location>
        <topology evidence="10">Single-pass type I membrane protein</topology>
    </subcellularLocation>
</comment>
<feature type="repeat" description="LDL-receptor class B" evidence="13">
    <location>
        <begin position="550"/>
        <end position="593"/>
    </location>
</feature>
<organism evidence="17 18">
    <name type="scientific">Gekko japonicus</name>
    <name type="common">Schlegel's Japanese gecko</name>
    <dbReference type="NCBI Taxonomy" id="146911"/>
    <lineage>
        <taxon>Eukaryota</taxon>
        <taxon>Metazoa</taxon>
        <taxon>Chordata</taxon>
        <taxon>Craniata</taxon>
        <taxon>Vertebrata</taxon>
        <taxon>Euteleostomi</taxon>
        <taxon>Lepidosauria</taxon>
        <taxon>Squamata</taxon>
        <taxon>Bifurcata</taxon>
        <taxon>Gekkota</taxon>
        <taxon>Gekkonidae</taxon>
        <taxon>Gekkoninae</taxon>
        <taxon>Gekko</taxon>
    </lineage>
</organism>
<feature type="disulfide bond" evidence="12">
    <location>
        <begin position="276"/>
        <end position="291"/>
    </location>
</feature>
<dbReference type="PROSITE" id="PS51120">
    <property type="entry name" value="LDLRB"/>
    <property type="match status" value="4"/>
</dbReference>
<dbReference type="PROSITE" id="PS01187">
    <property type="entry name" value="EGF_CA"/>
    <property type="match status" value="1"/>
</dbReference>
<feature type="domain" description="EGF-like" evidence="16">
    <location>
        <begin position="375"/>
        <end position="414"/>
    </location>
</feature>
<feature type="disulfide bond" evidence="12">
    <location>
        <begin position="130"/>
        <end position="142"/>
    </location>
</feature>
<evidence type="ECO:0000256" key="14">
    <source>
        <dbReference type="SAM" id="MobiDB-lite"/>
    </source>
</evidence>
<keyword evidence="2" id="KW-0254">Endocytosis</keyword>
<dbReference type="InterPro" id="IPR000152">
    <property type="entry name" value="EGF-type_Asp/Asn_hydroxyl_site"/>
</dbReference>
<dbReference type="Gene3D" id="2.120.10.30">
    <property type="entry name" value="TolB, C-terminal domain"/>
    <property type="match status" value="1"/>
</dbReference>
<evidence type="ECO:0000256" key="15">
    <source>
        <dbReference type="SAM" id="Phobius"/>
    </source>
</evidence>
<dbReference type="RefSeq" id="XP_015260865.1">
    <property type="nucleotide sequence ID" value="XM_015405379.1"/>
</dbReference>
<dbReference type="CDD" id="cd00112">
    <property type="entry name" value="LDLa"/>
    <property type="match status" value="6"/>
</dbReference>
<feature type="disulfide bond" evidence="12">
    <location>
        <begin position="110"/>
        <end position="125"/>
    </location>
</feature>
<dbReference type="Pfam" id="PF07645">
    <property type="entry name" value="EGF_CA"/>
    <property type="match status" value="1"/>
</dbReference>
<dbReference type="PROSITE" id="PS01209">
    <property type="entry name" value="LDLRA_1"/>
    <property type="match status" value="4"/>
</dbReference>
<dbReference type="InterPro" id="IPR023415">
    <property type="entry name" value="LDLR_class-A_CS"/>
</dbReference>
<gene>
    <name evidence="18" type="primary">LDLR</name>
</gene>
<dbReference type="InterPro" id="IPR009030">
    <property type="entry name" value="Growth_fac_rcpt_cys_sf"/>
</dbReference>
<keyword evidence="9" id="KW-0325">Glycoprotein</keyword>
<evidence type="ECO:0000256" key="1">
    <source>
        <dbReference type="ARBA" id="ARBA00022536"/>
    </source>
</evidence>
<feature type="disulfide bond" evidence="12">
    <location>
        <begin position="237"/>
        <end position="252"/>
    </location>
</feature>
<evidence type="ECO:0000256" key="7">
    <source>
        <dbReference type="ARBA" id="ARBA00023157"/>
    </source>
</evidence>
<feature type="disulfide bond" evidence="12">
    <location>
        <begin position="218"/>
        <end position="230"/>
    </location>
</feature>
<feature type="disulfide bond" evidence="12">
    <location>
        <begin position="264"/>
        <end position="282"/>
    </location>
</feature>
<evidence type="ECO:0000256" key="10">
    <source>
        <dbReference type="ARBA" id="ARBA00046288"/>
    </source>
</evidence>
<evidence type="ECO:0000313" key="18">
    <source>
        <dbReference type="RefSeq" id="XP_015260865.1"/>
    </source>
</evidence>
<keyword evidence="5 15" id="KW-1133">Transmembrane helix</keyword>
<keyword evidence="17" id="KW-1185">Reference proteome</keyword>
<feature type="disulfide bond" evidence="12">
    <location>
        <begin position="55"/>
        <end position="73"/>
    </location>
</feature>
<evidence type="ECO:0000256" key="3">
    <source>
        <dbReference type="ARBA" id="ARBA00022692"/>
    </source>
</evidence>
<dbReference type="PANTHER" id="PTHR22722">
    <property type="entry name" value="LOW-DENSITY LIPOPROTEIN RECEPTOR-RELATED PROTEIN 2-RELATED"/>
    <property type="match status" value="1"/>
</dbReference>
<evidence type="ECO:0000256" key="13">
    <source>
        <dbReference type="PROSITE-ProRule" id="PRU00461"/>
    </source>
</evidence>
<dbReference type="InterPro" id="IPR011042">
    <property type="entry name" value="6-blade_b-propeller_TolB-like"/>
</dbReference>
<evidence type="ECO:0000256" key="6">
    <source>
        <dbReference type="ARBA" id="ARBA00023136"/>
    </source>
</evidence>
<evidence type="ECO:0000256" key="9">
    <source>
        <dbReference type="ARBA" id="ARBA00023180"/>
    </source>
</evidence>
<feature type="disulfide bond" evidence="12">
    <location>
        <begin position="149"/>
        <end position="164"/>
    </location>
</feature>
<evidence type="ECO:0000256" key="5">
    <source>
        <dbReference type="ARBA" id="ARBA00022989"/>
    </source>
</evidence>
<reference evidence="18" key="1">
    <citation type="submission" date="2025-08" db="UniProtKB">
        <authorList>
            <consortium name="RefSeq"/>
        </authorList>
    </citation>
    <scope>IDENTIFICATION</scope>
</reference>
<feature type="repeat" description="LDL-receptor class B" evidence="13">
    <location>
        <begin position="507"/>
        <end position="549"/>
    </location>
</feature>
<evidence type="ECO:0000256" key="2">
    <source>
        <dbReference type="ARBA" id="ARBA00022583"/>
    </source>
</evidence>
<dbReference type="InterPro" id="IPR051221">
    <property type="entry name" value="LDLR-related"/>
</dbReference>
<feature type="disulfide bond" evidence="12">
    <location>
        <begin position="48"/>
        <end position="60"/>
    </location>
</feature>
<evidence type="ECO:0000256" key="8">
    <source>
        <dbReference type="ARBA" id="ARBA00023170"/>
    </source>
</evidence>
<feature type="disulfide bond" evidence="12">
    <location>
        <begin position="137"/>
        <end position="155"/>
    </location>
</feature>
<keyword evidence="1 11" id="KW-0245">EGF-like domain</keyword>
<dbReference type="InterPro" id="IPR002172">
    <property type="entry name" value="LDrepeatLR_classA_rpt"/>
</dbReference>
<feature type="disulfide bond" evidence="12">
    <location>
        <begin position="305"/>
        <end position="323"/>
    </location>
</feature>
<dbReference type="PRINTS" id="PR00261">
    <property type="entry name" value="LDLRECEPTOR"/>
</dbReference>
<feature type="disulfide bond" evidence="11">
    <location>
        <begin position="379"/>
        <end position="389"/>
    </location>
</feature>
<keyword evidence="7 11" id="KW-1015">Disulfide bond</keyword>
<evidence type="ECO:0000259" key="16">
    <source>
        <dbReference type="PROSITE" id="PS50026"/>
    </source>
</evidence>
<accession>A0ABM1JHC8</accession>
<dbReference type="Gene3D" id="4.10.400.10">
    <property type="entry name" value="Low-density Lipoprotein Receptor"/>
    <property type="match status" value="7"/>
</dbReference>
<dbReference type="Pfam" id="PF00057">
    <property type="entry name" value="Ldl_recept_a"/>
    <property type="match status" value="7"/>
</dbReference>
<dbReference type="Proteomes" id="UP000694871">
    <property type="component" value="Unplaced"/>
</dbReference>
<dbReference type="InterPro" id="IPR000033">
    <property type="entry name" value="LDLR_classB_rpt"/>
</dbReference>
<dbReference type="InterPro" id="IPR049883">
    <property type="entry name" value="NOTCH1_EGF-like"/>
</dbReference>
<evidence type="ECO:0000256" key="12">
    <source>
        <dbReference type="PROSITE-ProRule" id="PRU00124"/>
    </source>
</evidence>
<dbReference type="PROSITE" id="PS00010">
    <property type="entry name" value="ASX_HYDROXYL"/>
    <property type="match status" value="2"/>
</dbReference>
<dbReference type="GeneID" id="107105423"/>
<dbReference type="SUPFAM" id="SSF63825">
    <property type="entry name" value="YWTD domain"/>
    <property type="match status" value="1"/>
</dbReference>
<keyword evidence="4" id="KW-0677">Repeat</keyword>